<feature type="non-terminal residue" evidence="7">
    <location>
        <position position="1"/>
    </location>
</feature>
<feature type="transmembrane region" description="Helical" evidence="6">
    <location>
        <begin position="68"/>
        <end position="88"/>
    </location>
</feature>
<evidence type="ECO:0008006" key="8">
    <source>
        <dbReference type="Google" id="ProtNLM"/>
    </source>
</evidence>
<dbReference type="GO" id="GO:0042158">
    <property type="term" value="P:lipoprotein biosynthetic process"/>
    <property type="evidence" value="ECO:0007669"/>
    <property type="project" value="InterPro"/>
</dbReference>
<keyword evidence="3 6" id="KW-0812">Transmembrane</keyword>
<evidence type="ECO:0000313" key="7">
    <source>
        <dbReference type="EMBL" id="GAG44599.1"/>
    </source>
</evidence>
<evidence type="ECO:0000256" key="5">
    <source>
        <dbReference type="ARBA" id="ARBA00023136"/>
    </source>
</evidence>
<organism evidence="7">
    <name type="scientific">marine sediment metagenome</name>
    <dbReference type="NCBI Taxonomy" id="412755"/>
    <lineage>
        <taxon>unclassified sequences</taxon>
        <taxon>metagenomes</taxon>
        <taxon>ecological metagenomes</taxon>
    </lineage>
</organism>
<dbReference type="PANTHER" id="PTHR30589:SF0">
    <property type="entry name" value="PHOSPHATIDYLGLYCEROL--PROLIPOPROTEIN DIACYLGLYCERYL TRANSFERASE"/>
    <property type="match status" value="1"/>
</dbReference>
<feature type="transmembrane region" description="Helical" evidence="6">
    <location>
        <begin position="126"/>
        <end position="144"/>
    </location>
</feature>
<keyword evidence="1" id="KW-1003">Cell membrane</keyword>
<reference evidence="7" key="1">
    <citation type="journal article" date="2014" name="Front. Microbiol.">
        <title>High frequency of phylogenetically diverse reductive dehalogenase-homologous genes in deep subseafloor sedimentary metagenomes.</title>
        <authorList>
            <person name="Kawai M."/>
            <person name="Futagami T."/>
            <person name="Toyoda A."/>
            <person name="Takaki Y."/>
            <person name="Nishi S."/>
            <person name="Hori S."/>
            <person name="Arai W."/>
            <person name="Tsubouchi T."/>
            <person name="Morono Y."/>
            <person name="Uchiyama I."/>
            <person name="Ito T."/>
            <person name="Fujiyama A."/>
            <person name="Inagaki F."/>
            <person name="Takami H."/>
        </authorList>
    </citation>
    <scope>NUCLEOTIDE SEQUENCE</scope>
    <source>
        <strain evidence="7">Expedition CK06-06</strain>
    </source>
</reference>
<feature type="transmembrane region" description="Helical" evidence="6">
    <location>
        <begin position="156"/>
        <end position="175"/>
    </location>
</feature>
<dbReference type="PANTHER" id="PTHR30589">
    <property type="entry name" value="PROLIPOPROTEIN DIACYLGLYCERYL TRANSFERASE"/>
    <property type="match status" value="1"/>
</dbReference>
<evidence type="ECO:0000256" key="3">
    <source>
        <dbReference type="ARBA" id="ARBA00022692"/>
    </source>
</evidence>
<keyword evidence="2" id="KW-0808">Transferase</keyword>
<keyword evidence="5 6" id="KW-0472">Membrane</keyword>
<dbReference type="GO" id="GO:0008961">
    <property type="term" value="F:phosphatidylglycerol-prolipoprotein diacylglyceryl transferase activity"/>
    <property type="evidence" value="ECO:0007669"/>
    <property type="project" value="InterPro"/>
</dbReference>
<dbReference type="GO" id="GO:0005886">
    <property type="term" value="C:plasma membrane"/>
    <property type="evidence" value="ECO:0007669"/>
    <property type="project" value="InterPro"/>
</dbReference>
<sequence>ALVVGGIIGARAMYVLEHLGDFQDDPAEIFAIQTGGISIYGALIGGTLGAVAYAAWRRLPRWGAMADVAAIGAILGMAVGRVGCLINGDIFGKTTDWSIGLVYTHSDSPAYPLYSELGLDLAQHPVTVYEILGDLVIFGLLLFVLRRFFKRDGMIFFSWAFLYAAMRFGVSFLRGTEIGGVWWGDDLVAGGLRVAQLMALAIMVV</sequence>
<evidence type="ECO:0000256" key="6">
    <source>
        <dbReference type="SAM" id="Phobius"/>
    </source>
</evidence>
<proteinExistence type="predicted"/>
<comment type="caution">
    <text evidence="7">The sequence shown here is derived from an EMBL/GenBank/DDBJ whole genome shotgun (WGS) entry which is preliminary data.</text>
</comment>
<name>X0XN64_9ZZZZ</name>
<dbReference type="EMBL" id="BARS01055326">
    <property type="protein sequence ID" value="GAG44599.1"/>
    <property type="molecule type" value="Genomic_DNA"/>
</dbReference>
<dbReference type="AlphaFoldDB" id="X0XN64"/>
<gene>
    <name evidence="7" type="ORF">S01H1_81708</name>
</gene>
<feature type="non-terminal residue" evidence="7">
    <location>
        <position position="205"/>
    </location>
</feature>
<accession>X0XN64</accession>
<evidence type="ECO:0000256" key="2">
    <source>
        <dbReference type="ARBA" id="ARBA00022679"/>
    </source>
</evidence>
<dbReference type="InterPro" id="IPR001640">
    <property type="entry name" value="Lgt"/>
</dbReference>
<keyword evidence="4 6" id="KW-1133">Transmembrane helix</keyword>
<protein>
    <recommendedName>
        <fullName evidence="8">Prolipoprotein diacylglyceryl transferase</fullName>
    </recommendedName>
</protein>
<dbReference type="Pfam" id="PF01790">
    <property type="entry name" value="LGT"/>
    <property type="match status" value="1"/>
</dbReference>
<evidence type="ECO:0000256" key="1">
    <source>
        <dbReference type="ARBA" id="ARBA00022475"/>
    </source>
</evidence>
<evidence type="ECO:0000256" key="4">
    <source>
        <dbReference type="ARBA" id="ARBA00022989"/>
    </source>
</evidence>
<feature type="transmembrane region" description="Helical" evidence="6">
    <location>
        <begin position="37"/>
        <end position="56"/>
    </location>
</feature>